<dbReference type="AlphaFoldDB" id="A0AAX6MD45"/>
<dbReference type="PANTHER" id="PTHR38795:SF1">
    <property type="entry name" value="DUF6604 DOMAIN-CONTAINING PROTEIN"/>
    <property type="match status" value="1"/>
</dbReference>
<dbReference type="EMBL" id="JBANMG010000007">
    <property type="protein sequence ID" value="KAK6950618.1"/>
    <property type="molecule type" value="Genomic_DNA"/>
</dbReference>
<dbReference type="Pfam" id="PF20253">
    <property type="entry name" value="DUF6604"/>
    <property type="match status" value="1"/>
</dbReference>
<evidence type="ECO:0000313" key="2">
    <source>
        <dbReference type="EMBL" id="KAK6950618.1"/>
    </source>
</evidence>
<dbReference type="Proteomes" id="UP001369815">
    <property type="component" value="Unassembled WGS sequence"/>
</dbReference>
<evidence type="ECO:0000313" key="3">
    <source>
        <dbReference type="Proteomes" id="UP001369815"/>
    </source>
</evidence>
<feature type="domain" description="DUF6604" evidence="1">
    <location>
        <begin position="11"/>
        <end position="277"/>
    </location>
</feature>
<comment type="caution">
    <text evidence="2">The sequence shown here is derived from an EMBL/GenBank/DDBJ whole genome shotgun (WGS) entry which is preliminary data.</text>
</comment>
<reference evidence="2 3" key="1">
    <citation type="journal article" date="2024" name="Front Chem Biol">
        <title>Unveiling the potential of Daldinia eschscholtzii MFLUCC 19-0629 through bioactivity and bioinformatics studies for enhanced sustainable agriculture production.</title>
        <authorList>
            <person name="Brooks S."/>
            <person name="Weaver J.A."/>
            <person name="Klomchit A."/>
            <person name="Alharthi S.A."/>
            <person name="Onlamun T."/>
            <person name="Nurani R."/>
            <person name="Vong T.K."/>
            <person name="Alberti F."/>
            <person name="Greco C."/>
        </authorList>
    </citation>
    <scope>NUCLEOTIDE SEQUENCE [LARGE SCALE GENOMIC DNA]</scope>
    <source>
        <strain evidence="2">MFLUCC 19-0629</strain>
    </source>
</reference>
<protein>
    <recommendedName>
        <fullName evidence="1">DUF6604 domain-containing protein</fullName>
    </recommendedName>
</protein>
<accession>A0AAX6MD45</accession>
<proteinExistence type="predicted"/>
<name>A0AAX6MD45_9PEZI</name>
<evidence type="ECO:0000259" key="1">
    <source>
        <dbReference type="Pfam" id="PF20253"/>
    </source>
</evidence>
<organism evidence="2 3">
    <name type="scientific">Daldinia eschscholtzii</name>
    <dbReference type="NCBI Taxonomy" id="292717"/>
    <lineage>
        <taxon>Eukaryota</taxon>
        <taxon>Fungi</taxon>
        <taxon>Dikarya</taxon>
        <taxon>Ascomycota</taxon>
        <taxon>Pezizomycotina</taxon>
        <taxon>Sordariomycetes</taxon>
        <taxon>Xylariomycetidae</taxon>
        <taxon>Xylariales</taxon>
        <taxon>Hypoxylaceae</taxon>
        <taxon>Daldinia</taxon>
    </lineage>
</organism>
<gene>
    <name evidence="2" type="ORF">Daesc_007142</name>
</gene>
<sequence>MLPPNLVSTYQQYKNDTDSVAGWLASTARAVGYVSNSLAQQLPKGTSARLKGKARAEAKKKQSSSSSTPAPVNKYIIKINDFIPLAEFIASKRDVPIPGSLIATLRRVIIARGGFSSKLANEGASKDEISDAKHGYFLDILKKVQEILEAQTSTASTSLGTSLDKSDVKATDDDDFSNQFAALKVYEPSEDFLNAPEIERPKLHEGDNGVYEAEPPTSFEDLYIALTMLINDLNKIRSRIEWIWTNYRDGFFELAACAVTTNTAIDLARKLMEDVIPMFKSHGGLWEVLNRFHIVQAMMKGYEPFDESSNGTDNFNYDTYDIANDTYILTYRLLDAFTRVVQPRVIPLYKEGMFGHYDPRSSRDSKSGYQKFEEDRVLLMKFFAELMAVERGVGDYPVEDEFLRGIKELASTKEVPFYLVFAAQVFLDIHYILRENVNRGFDTLQANLHFLDTEIQEHFKFHKDLKINNWAPGNDQVIRYLKAKIQYILGDPVYKAKNQAYQKLREPVPVSMEPNIMLKMSPVLSGLVLYHFRSSMWEIGIGLADAWGSITYSLYLYNALQSQGLMPNSWPDMDLVRTILGDSKFFVGDTPKTPDEHFKKFCLQMGTTAAAFTKKRRGNLALASRSGPRGIIDGVPVSSMFVDRYRRGTGQVDWTAEHIARIVDRSMWETEGSEEDGTLILGQVDPKKLKPKSKPTKANKFSKFPPEELIRALMFALQGEALEFTLPYTAMHRECWELLRAVRKHCDPLLRQIFTPEYMERETELPFVVGYILCAPIERKDMRLLVEAGAAVTEFVRSDGNTVINLLNSIGVPVIFETEE</sequence>
<dbReference type="PANTHER" id="PTHR38795">
    <property type="entry name" value="DUF6604 DOMAIN-CONTAINING PROTEIN"/>
    <property type="match status" value="1"/>
</dbReference>
<keyword evidence="3" id="KW-1185">Reference proteome</keyword>
<dbReference type="InterPro" id="IPR046539">
    <property type="entry name" value="DUF6604"/>
</dbReference>